<dbReference type="GO" id="GO:0031090">
    <property type="term" value="C:organelle membrane"/>
    <property type="evidence" value="ECO:0007669"/>
    <property type="project" value="UniProtKB-ARBA"/>
</dbReference>
<proteinExistence type="inferred from homology"/>
<gene>
    <name evidence="9" type="ORF">MNBD_GAMMA21-787</name>
</gene>
<dbReference type="CDD" id="cd03064">
    <property type="entry name" value="TRX_Fd_NuoE"/>
    <property type="match status" value="1"/>
</dbReference>
<evidence type="ECO:0000256" key="8">
    <source>
        <dbReference type="ARBA" id="ARBA00034078"/>
    </source>
</evidence>
<evidence type="ECO:0000256" key="1">
    <source>
        <dbReference type="ARBA" id="ARBA00010643"/>
    </source>
</evidence>
<dbReference type="InterPro" id="IPR042128">
    <property type="entry name" value="NuoE_dom"/>
</dbReference>
<dbReference type="Gene3D" id="1.10.10.1590">
    <property type="entry name" value="NADH-quinone oxidoreductase subunit E"/>
    <property type="match status" value="1"/>
</dbReference>
<dbReference type="GO" id="GO:0046872">
    <property type="term" value="F:metal ion binding"/>
    <property type="evidence" value="ECO:0007669"/>
    <property type="project" value="UniProtKB-KW"/>
</dbReference>
<dbReference type="Pfam" id="PF01257">
    <property type="entry name" value="2Fe-2S_thioredx"/>
    <property type="match status" value="1"/>
</dbReference>
<sequence>MFAHRDKDQTKLDLITGESKADIDNWVAKYPAEKKQSAVMAALRIVQDQNSGYLTDELIEAVAEYLAMPPIAVHEVATFYSMYERKPVGKVKICVCTNISCMLCGSGDVVEHLQNKLGIQLGETTGDGMFTLKEVECLGACVNAPVMQIGNDYHENLTKEKIDNLIESMDKL</sequence>
<comment type="similarity">
    <text evidence="1">Belongs to the complex I 24 kDa subunit family.</text>
</comment>
<accession>A0A3B1AKI6</accession>
<keyword evidence="5" id="KW-0408">Iron</keyword>
<dbReference type="PIRSF" id="PIRSF000216">
    <property type="entry name" value="NADH_DH_24kDa"/>
    <property type="match status" value="1"/>
</dbReference>
<keyword evidence="9" id="KW-0830">Ubiquinone</keyword>
<dbReference type="PROSITE" id="PS01099">
    <property type="entry name" value="COMPLEX1_24K"/>
    <property type="match status" value="1"/>
</dbReference>
<dbReference type="InterPro" id="IPR041921">
    <property type="entry name" value="NuoE_N"/>
</dbReference>
<dbReference type="NCBIfam" id="NF005725">
    <property type="entry name" value="PRK07539.1-5"/>
    <property type="match status" value="1"/>
</dbReference>
<protein>
    <submittedName>
        <fullName evidence="9">NADH-ubiquinone oxidoreductase chain E</fullName>
        <ecNumber evidence="9">1.6.5.3</ecNumber>
    </submittedName>
</protein>
<dbReference type="GO" id="GO:1902494">
    <property type="term" value="C:catalytic complex"/>
    <property type="evidence" value="ECO:0007669"/>
    <property type="project" value="UniProtKB-ARBA"/>
</dbReference>
<dbReference type="GO" id="GO:0022890">
    <property type="term" value="F:inorganic cation transmembrane transporter activity"/>
    <property type="evidence" value="ECO:0007669"/>
    <property type="project" value="UniProtKB-ARBA"/>
</dbReference>
<keyword evidence="2" id="KW-0001">2Fe-2S</keyword>
<dbReference type="GO" id="GO:0051537">
    <property type="term" value="F:2 iron, 2 sulfur cluster binding"/>
    <property type="evidence" value="ECO:0007669"/>
    <property type="project" value="UniProtKB-KW"/>
</dbReference>
<dbReference type="NCBIfam" id="TIGR01958">
    <property type="entry name" value="nuoE_fam"/>
    <property type="match status" value="1"/>
</dbReference>
<dbReference type="GO" id="GO:0003954">
    <property type="term" value="F:NADH dehydrogenase activity"/>
    <property type="evidence" value="ECO:0007669"/>
    <property type="project" value="TreeGrafter"/>
</dbReference>
<dbReference type="GO" id="GO:0098796">
    <property type="term" value="C:membrane protein complex"/>
    <property type="evidence" value="ECO:0007669"/>
    <property type="project" value="UniProtKB-ARBA"/>
</dbReference>
<dbReference type="FunFam" id="1.10.10.1590:FF:000001">
    <property type="entry name" value="NADH-quinone oxidoreductase subunit E"/>
    <property type="match status" value="1"/>
</dbReference>
<comment type="cofactor">
    <cofactor evidence="8">
        <name>[2Fe-2S] cluster</name>
        <dbReference type="ChEBI" id="CHEBI:190135"/>
    </cofactor>
</comment>
<keyword evidence="4" id="KW-1278">Translocase</keyword>
<evidence type="ECO:0000256" key="4">
    <source>
        <dbReference type="ARBA" id="ARBA00022967"/>
    </source>
</evidence>
<dbReference type="GO" id="GO:0022804">
    <property type="term" value="F:active transmembrane transporter activity"/>
    <property type="evidence" value="ECO:0007669"/>
    <property type="project" value="UniProtKB-ARBA"/>
</dbReference>
<dbReference type="NCBIfam" id="NF005722">
    <property type="entry name" value="PRK07539.1-2"/>
    <property type="match status" value="1"/>
</dbReference>
<name>A0A3B1AKI6_9ZZZZ</name>
<dbReference type="Gene3D" id="3.40.30.10">
    <property type="entry name" value="Glutaredoxin"/>
    <property type="match status" value="1"/>
</dbReference>
<keyword evidence="9" id="KW-0560">Oxidoreductase</keyword>
<organism evidence="9">
    <name type="scientific">hydrothermal vent metagenome</name>
    <dbReference type="NCBI Taxonomy" id="652676"/>
    <lineage>
        <taxon>unclassified sequences</taxon>
        <taxon>metagenomes</taxon>
        <taxon>ecological metagenomes</taxon>
    </lineage>
</organism>
<dbReference type="PANTHER" id="PTHR10371">
    <property type="entry name" value="NADH DEHYDROGENASE UBIQUINONE FLAVOPROTEIN 2, MITOCHONDRIAL"/>
    <property type="match status" value="1"/>
</dbReference>
<dbReference type="GO" id="GO:0031967">
    <property type="term" value="C:organelle envelope"/>
    <property type="evidence" value="ECO:0007669"/>
    <property type="project" value="UniProtKB-ARBA"/>
</dbReference>
<evidence type="ECO:0000256" key="7">
    <source>
        <dbReference type="ARBA" id="ARBA00023027"/>
    </source>
</evidence>
<dbReference type="GO" id="GO:0008324">
    <property type="term" value="F:monoatomic cation transmembrane transporter activity"/>
    <property type="evidence" value="ECO:0007669"/>
    <property type="project" value="UniProtKB-ARBA"/>
</dbReference>
<keyword evidence="3" id="KW-0479">Metal-binding</keyword>
<evidence type="ECO:0000256" key="5">
    <source>
        <dbReference type="ARBA" id="ARBA00023004"/>
    </source>
</evidence>
<dbReference type="EC" id="1.6.5.3" evidence="9"/>
<reference evidence="9" key="1">
    <citation type="submission" date="2018-06" db="EMBL/GenBank/DDBJ databases">
        <authorList>
            <person name="Zhirakovskaya E."/>
        </authorList>
    </citation>
    <scope>NUCLEOTIDE SEQUENCE</scope>
</reference>
<dbReference type="AlphaFoldDB" id="A0A3B1AKI6"/>
<evidence type="ECO:0000256" key="3">
    <source>
        <dbReference type="ARBA" id="ARBA00022723"/>
    </source>
</evidence>
<keyword evidence="6" id="KW-0411">Iron-sulfur</keyword>
<dbReference type="EMBL" id="UOFR01000026">
    <property type="protein sequence ID" value="VAW94374.1"/>
    <property type="molecule type" value="Genomic_DNA"/>
</dbReference>
<dbReference type="InterPro" id="IPR036249">
    <property type="entry name" value="Thioredoxin-like_sf"/>
</dbReference>
<keyword evidence="7" id="KW-0520">NAD</keyword>
<dbReference type="PANTHER" id="PTHR10371:SF3">
    <property type="entry name" value="NADH DEHYDROGENASE [UBIQUINONE] FLAVOPROTEIN 2, MITOCHONDRIAL"/>
    <property type="match status" value="1"/>
</dbReference>
<dbReference type="GO" id="GO:0005739">
    <property type="term" value="C:mitochondrion"/>
    <property type="evidence" value="ECO:0007669"/>
    <property type="project" value="UniProtKB-ARBA"/>
</dbReference>
<dbReference type="SUPFAM" id="SSF52833">
    <property type="entry name" value="Thioredoxin-like"/>
    <property type="match status" value="1"/>
</dbReference>
<dbReference type="InterPro" id="IPR002023">
    <property type="entry name" value="NuoE-like"/>
</dbReference>
<dbReference type="GO" id="GO:0098662">
    <property type="term" value="P:inorganic cation transmembrane transport"/>
    <property type="evidence" value="ECO:0007669"/>
    <property type="project" value="UniProtKB-ARBA"/>
</dbReference>
<dbReference type="FunFam" id="3.40.30.10:FF:000022">
    <property type="entry name" value="NADH dehydrogenase flavoprotein 2, mitochondrial"/>
    <property type="match status" value="1"/>
</dbReference>
<evidence type="ECO:0000256" key="6">
    <source>
        <dbReference type="ARBA" id="ARBA00023014"/>
    </source>
</evidence>
<evidence type="ECO:0000313" key="9">
    <source>
        <dbReference type="EMBL" id="VAW94374.1"/>
    </source>
</evidence>
<evidence type="ECO:0000256" key="2">
    <source>
        <dbReference type="ARBA" id="ARBA00022714"/>
    </source>
</evidence>